<accession>A0A6C0KUP0</accession>
<name>A0A6C0KUP0_9ZZZZ</name>
<protein>
    <submittedName>
        <fullName evidence="2">Uncharacterized protein</fullName>
    </submittedName>
</protein>
<evidence type="ECO:0000313" key="2">
    <source>
        <dbReference type="EMBL" id="QHU20941.1"/>
    </source>
</evidence>
<dbReference type="EMBL" id="MN740976">
    <property type="protein sequence ID" value="QHU20941.1"/>
    <property type="molecule type" value="Genomic_DNA"/>
</dbReference>
<reference evidence="2" key="1">
    <citation type="journal article" date="2020" name="Nature">
        <title>Giant virus diversity and host interactions through global metagenomics.</title>
        <authorList>
            <person name="Schulz F."/>
            <person name="Roux S."/>
            <person name="Paez-Espino D."/>
            <person name="Jungbluth S."/>
            <person name="Walsh D.A."/>
            <person name="Denef V.J."/>
            <person name="McMahon K.D."/>
            <person name="Konstantinidis K.T."/>
            <person name="Eloe-Fadrosh E.A."/>
            <person name="Kyrpides N.C."/>
            <person name="Woyke T."/>
        </authorList>
    </citation>
    <scope>NUCLEOTIDE SEQUENCE</scope>
    <source>
        <strain evidence="2">GVMAG-S-3300013094-100</strain>
    </source>
</reference>
<evidence type="ECO:0000256" key="1">
    <source>
        <dbReference type="SAM" id="MobiDB-lite"/>
    </source>
</evidence>
<sequence>MPITHKKKRSKHPQTERGGMLRAIAAAAYALTRTPKGTSKVGPAPTPKNPFDTQKFWNILSIIANNNPYQPIEFTAEQLKDPSFQEYKLNYAKIYYNRIKNNEFLINYYETHNPNEYEEMNTIFNYALYRLNKKVAEEQRQQKQFAEEQAKEVRFANTFASMQIKAKKKKTALNVSIVGSISKIKIVEDLIKAIKTDKTKTLNEILSFIRNNKQVDNSENKKLYDEISNMTIGEYYRFNKKQEFEKKVKGIKLLILKLQNDIDILKDNPEYSELIKDNEHTIEILKRRLTEILPEDELNILTLPTAPQHSPEFGKVGGKREPRRTKTSSKTPKSESSTRPSTRTVRTASAAAIGTTRRSRLKRKLPYSASGFGVTLVSAGILNADINTMKPPFSENITQEIINDYANRYRTRILDNSLLQNYYNDHEENLEKENRHIYNFALNIYLHPERYHGNNK</sequence>
<dbReference type="AlphaFoldDB" id="A0A6C0KUP0"/>
<proteinExistence type="predicted"/>
<organism evidence="2">
    <name type="scientific">viral metagenome</name>
    <dbReference type="NCBI Taxonomy" id="1070528"/>
    <lineage>
        <taxon>unclassified sequences</taxon>
        <taxon>metagenomes</taxon>
        <taxon>organismal metagenomes</taxon>
    </lineage>
</organism>
<feature type="compositionally biased region" description="Low complexity" evidence="1">
    <location>
        <begin position="328"/>
        <end position="351"/>
    </location>
</feature>
<feature type="region of interest" description="Disordered" evidence="1">
    <location>
        <begin position="303"/>
        <end position="354"/>
    </location>
</feature>